<dbReference type="InterPro" id="IPR006634">
    <property type="entry name" value="TLC-dom"/>
</dbReference>
<dbReference type="PANTHER" id="PTHR13439:SF66">
    <property type="entry name" value="BCDNA.GH12326"/>
    <property type="match status" value="1"/>
</dbReference>
<evidence type="ECO:0000313" key="10">
    <source>
        <dbReference type="Proteomes" id="UP001314263"/>
    </source>
</evidence>
<dbReference type="Proteomes" id="UP001314263">
    <property type="component" value="Unassembled WGS sequence"/>
</dbReference>
<organism evidence="9 10">
    <name type="scientific">Coccomyxa viridis</name>
    <dbReference type="NCBI Taxonomy" id="1274662"/>
    <lineage>
        <taxon>Eukaryota</taxon>
        <taxon>Viridiplantae</taxon>
        <taxon>Chlorophyta</taxon>
        <taxon>core chlorophytes</taxon>
        <taxon>Trebouxiophyceae</taxon>
        <taxon>Trebouxiophyceae incertae sedis</taxon>
        <taxon>Coccomyxaceae</taxon>
        <taxon>Coccomyxa</taxon>
    </lineage>
</organism>
<evidence type="ECO:0000256" key="7">
    <source>
        <dbReference type="SAM" id="Phobius"/>
    </source>
</evidence>
<evidence type="ECO:0000256" key="5">
    <source>
        <dbReference type="PROSITE-ProRule" id="PRU00205"/>
    </source>
</evidence>
<keyword evidence="10" id="KW-1185">Reference proteome</keyword>
<proteinExistence type="predicted"/>
<evidence type="ECO:0000256" key="1">
    <source>
        <dbReference type="ARBA" id="ARBA00004141"/>
    </source>
</evidence>
<evidence type="ECO:0000256" key="4">
    <source>
        <dbReference type="ARBA" id="ARBA00023136"/>
    </source>
</evidence>
<protein>
    <recommendedName>
        <fullName evidence="8">TLC domain-containing protein</fullName>
    </recommendedName>
</protein>
<evidence type="ECO:0000256" key="3">
    <source>
        <dbReference type="ARBA" id="ARBA00022989"/>
    </source>
</evidence>
<feature type="transmembrane region" description="Helical" evidence="7">
    <location>
        <begin position="89"/>
        <end position="108"/>
    </location>
</feature>
<feature type="region of interest" description="Disordered" evidence="6">
    <location>
        <begin position="1"/>
        <end position="48"/>
    </location>
</feature>
<feature type="domain" description="TLC" evidence="8">
    <location>
        <begin position="126"/>
        <end position="305"/>
    </location>
</feature>
<keyword evidence="2 5" id="KW-0812">Transmembrane</keyword>
<comment type="caution">
    <text evidence="9">The sequence shown here is derived from an EMBL/GenBank/DDBJ whole genome shotgun (WGS) entry which is preliminary data.</text>
</comment>
<evidence type="ECO:0000256" key="2">
    <source>
        <dbReference type="ARBA" id="ARBA00022692"/>
    </source>
</evidence>
<dbReference type="Pfam" id="PF03798">
    <property type="entry name" value="TRAM_LAG1_CLN8"/>
    <property type="match status" value="1"/>
</dbReference>
<sequence length="339" mass="37114">MSILDRPADPNPLKQQSSTLSDSSIPESSGTASNGAKPGVAGGKAPQQAKADARAEKAAKIISLASLLLLFVAVALYTGLSIIGWNAYIAAAALFSAGLAGYPLLTLLTHAVASQTSRSFTRLGSYDRFLWAQKGPSMLHAVTMTLVGLKVALLDDWSLRDFVRGRNELVSAFLALELAYLFQDLGVEVMKQARFGRSMHWLGWVHHMALLIGLPFYYTKLKFDAVLGLLFLCNAVNVPGQLRWYFQASGMPKRTLVYRVNSALLLLIYISTHILSVLIVLYRHCREQHISWHLVISRVPSINLMAGVGLLAFSIAWLGVVFAERPDGPQHVGAERKSR</sequence>
<evidence type="ECO:0000259" key="8">
    <source>
        <dbReference type="PROSITE" id="PS50922"/>
    </source>
</evidence>
<reference evidence="9 10" key="1">
    <citation type="submission" date="2023-10" db="EMBL/GenBank/DDBJ databases">
        <authorList>
            <person name="Maclean D."/>
            <person name="Macfadyen A."/>
        </authorList>
    </citation>
    <scope>NUCLEOTIDE SEQUENCE [LARGE SCALE GENOMIC DNA]</scope>
</reference>
<evidence type="ECO:0000256" key="6">
    <source>
        <dbReference type="SAM" id="MobiDB-lite"/>
    </source>
</evidence>
<accession>A0AAV1IB42</accession>
<keyword evidence="3 7" id="KW-1133">Transmembrane helix</keyword>
<evidence type="ECO:0000313" key="9">
    <source>
        <dbReference type="EMBL" id="CAK0783215.1"/>
    </source>
</evidence>
<dbReference type="GO" id="GO:0005783">
    <property type="term" value="C:endoplasmic reticulum"/>
    <property type="evidence" value="ECO:0007669"/>
    <property type="project" value="TreeGrafter"/>
</dbReference>
<dbReference type="InterPro" id="IPR050846">
    <property type="entry name" value="TLCD"/>
</dbReference>
<dbReference type="EMBL" id="CAUYUE010000008">
    <property type="protein sequence ID" value="CAK0783215.1"/>
    <property type="molecule type" value="Genomic_DNA"/>
</dbReference>
<feature type="compositionally biased region" description="Polar residues" evidence="6">
    <location>
        <begin position="13"/>
        <end position="34"/>
    </location>
</feature>
<name>A0AAV1IB42_9CHLO</name>
<feature type="transmembrane region" description="Helical" evidence="7">
    <location>
        <begin position="61"/>
        <end position="83"/>
    </location>
</feature>
<dbReference type="SMART" id="SM00724">
    <property type="entry name" value="TLC"/>
    <property type="match status" value="1"/>
</dbReference>
<feature type="transmembrane region" description="Helical" evidence="7">
    <location>
        <begin position="302"/>
        <end position="323"/>
    </location>
</feature>
<dbReference type="PANTHER" id="PTHR13439">
    <property type="entry name" value="CT120 PROTEIN"/>
    <property type="match status" value="1"/>
</dbReference>
<dbReference type="GO" id="GO:0016020">
    <property type="term" value="C:membrane"/>
    <property type="evidence" value="ECO:0007669"/>
    <property type="project" value="UniProtKB-SubCell"/>
</dbReference>
<dbReference type="AlphaFoldDB" id="A0AAV1IB42"/>
<feature type="transmembrane region" description="Helical" evidence="7">
    <location>
        <begin position="258"/>
        <end position="282"/>
    </location>
</feature>
<comment type="subcellular location">
    <subcellularLocation>
        <location evidence="1">Membrane</location>
        <topology evidence="1">Multi-pass membrane protein</topology>
    </subcellularLocation>
</comment>
<feature type="transmembrane region" description="Helical" evidence="7">
    <location>
        <begin position="199"/>
        <end position="219"/>
    </location>
</feature>
<dbReference type="GO" id="GO:0055088">
    <property type="term" value="P:lipid homeostasis"/>
    <property type="evidence" value="ECO:0007669"/>
    <property type="project" value="TreeGrafter"/>
</dbReference>
<gene>
    <name evidence="9" type="ORF">CVIRNUC_006414</name>
</gene>
<feature type="compositionally biased region" description="Low complexity" evidence="6">
    <location>
        <begin position="35"/>
        <end position="48"/>
    </location>
</feature>
<keyword evidence="4 5" id="KW-0472">Membrane</keyword>
<dbReference type="PROSITE" id="PS50922">
    <property type="entry name" value="TLC"/>
    <property type="match status" value="1"/>
</dbReference>